<dbReference type="Gene3D" id="3.60.21.10">
    <property type="match status" value="1"/>
</dbReference>
<dbReference type="Proteomes" id="UP001152797">
    <property type="component" value="Unassembled WGS sequence"/>
</dbReference>
<dbReference type="PANTHER" id="PTHR12905:SF0">
    <property type="entry name" value="CALCINEURIN-LIKE PHOSPHOESTERASE DOMAIN-CONTAINING PROTEIN"/>
    <property type="match status" value="1"/>
</dbReference>
<dbReference type="PANTHER" id="PTHR12905">
    <property type="entry name" value="METALLOPHOSPHOESTERASE"/>
    <property type="match status" value="1"/>
</dbReference>
<dbReference type="InterPro" id="IPR051693">
    <property type="entry name" value="UPF0046_metallophosphoest"/>
</dbReference>
<proteinExistence type="predicted"/>
<dbReference type="InterPro" id="IPR004843">
    <property type="entry name" value="Calcineurin-like_PHP"/>
</dbReference>
<sequence length="1276" mass="144632">MLVTEVACSDAIRQARVTRVQSRGLKMLKRVNLKRSESGTHTVFKKFGQSIHVKISTTDLPTKMSFPYVKFSSWLRYIVEYDNLDCLVGTGDVEKMRPVLTTFWKRFEALYPHHVICDRAEGDRDFHRSMCIPVLYHGDEGRGLKKKQLMVLSTHGCLGKGNSHSNLGKTQAELENPDGPLRANMLGNTFCNHFLQCVMPISLYGEAPEAFEHMLQLQADEFAKLFWDGIVIQNQRFFIACVGIKGDSPFVQKSGLFDRSFTRRPRAPTSRTAAVGICHRCLAGKENYQVNGVHIDVPYEELGVETPMWRGTIGVTPPYSAPSPLLNIPYERSGDQTGMWKFDLFHSFHSGVGKYFASSVVVVCLELIDASIDESLRIISSDFLEYCKREKESPYHKKITKALLGIEHSFKDCPDGGWTKGDFTRVMCQWFDNYASRKVVGKTAEAAVTINLCLGNLYREGLFIRSADAERIGKQGLLFLQLYAELAQMAFDRRLKRILRVADFPRLRQRMSQVVFSNIHRFFIGNSWSNAVAAELGEAGRKDPERDDPPVAWLRWKSRGQRRGRHGLLRFYTNKPAKPSAAFFEPKQLQAQLPFSDMEIAWIEGNGTDRDVVFENFTWPLAMGMVWRCAHPFQRFSRHDRSAAHINLLFNNLFWLQTSELSAEASSTKPAYRFLLRRIAFSPDTEALVTGLEAFHPEIGNGSALLHSFPLSRFHLELLRQHDLSTVDGTAELLKMLQMGEQRCMDHPRGFKVMKHWNSMKRVRKEALKQKIPEELLPMPRTSFGIANICLYLKTMMKLRTAPLARGILDLCAGKGGWKFCQETQVGKENLPKCPSSEAFDPAAAWECPNFQMLCEDSFWRLTLALNHHIDLNPYLGLPCRLPYKVSEEIEADRKYLSMGILETPHDSHHFDGDAAAKAAQVSILSREKLEERHFQMELNYQQVSLATCETFDLTQVLRCHLQQLEILETHGASDGPPLKGRGEVMLGPIGLPQLDIGLVLGELSVPGTTLMQGVPDVLIHCGDFTNNGTEEECRDFCDWAKSLSFPHKLLVCGNHDLPCDESWYREHWKEWHSERQSSSEIYRMLQAAGFEVLHGTSCSIAGVKFYGSPIQPAQPSSRQHVKKTLVGRTEMAFGRMRGGQELKEEWKKIPKDVDVLITHTPPHQIMDETQYAGKRKKHIGCEILRQVLYGRRAPAVHAFGHVHPGYGSLQEPKTLFINCASATDRRGQSGSVNLPVTFVAEQREIERCGFPGSIGAGWVILCWFQFLIVQSHNLS</sequence>
<keyword evidence="4" id="KW-1185">Reference proteome</keyword>
<comment type="caution">
    <text evidence="2">The sequence shown here is derived from an EMBL/GenBank/DDBJ whole genome shotgun (WGS) entry which is preliminary data.</text>
</comment>
<reference evidence="3 4" key="2">
    <citation type="submission" date="2024-05" db="EMBL/GenBank/DDBJ databases">
        <authorList>
            <person name="Chen Y."/>
            <person name="Shah S."/>
            <person name="Dougan E. K."/>
            <person name="Thang M."/>
            <person name="Chan C."/>
        </authorList>
    </citation>
    <scope>NUCLEOTIDE SEQUENCE [LARGE SCALE GENOMIC DNA]</scope>
</reference>
<evidence type="ECO:0000313" key="4">
    <source>
        <dbReference type="Proteomes" id="UP001152797"/>
    </source>
</evidence>
<evidence type="ECO:0000259" key="1">
    <source>
        <dbReference type="Pfam" id="PF00149"/>
    </source>
</evidence>
<gene>
    <name evidence="2" type="ORF">C1SCF055_LOCUS16964</name>
</gene>
<reference evidence="2" key="1">
    <citation type="submission" date="2022-10" db="EMBL/GenBank/DDBJ databases">
        <authorList>
            <person name="Chen Y."/>
            <person name="Dougan E. K."/>
            <person name="Chan C."/>
            <person name="Rhodes N."/>
            <person name="Thang M."/>
        </authorList>
    </citation>
    <scope>NUCLEOTIDE SEQUENCE</scope>
</reference>
<dbReference type="SUPFAM" id="SSF56300">
    <property type="entry name" value="Metallo-dependent phosphatases"/>
    <property type="match status" value="1"/>
</dbReference>
<name>A0A9P1CGQ2_9DINO</name>
<protein>
    <submittedName>
        <fullName evidence="3">Metallophosphoesterase domain-containing protein 1 (Adult brain protein 239) (239AB)</fullName>
    </submittedName>
</protein>
<accession>A0A9P1CGQ2</accession>
<organism evidence="2">
    <name type="scientific">Cladocopium goreaui</name>
    <dbReference type="NCBI Taxonomy" id="2562237"/>
    <lineage>
        <taxon>Eukaryota</taxon>
        <taxon>Sar</taxon>
        <taxon>Alveolata</taxon>
        <taxon>Dinophyceae</taxon>
        <taxon>Suessiales</taxon>
        <taxon>Symbiodiniaceae</taxon>
        <taxon>Cladocopium</taxon>
    </lineage>
</organism>
<dbReference type="InterPro" id="IPR029052">
    <property type="entry name" value="Metallo-depent_PP-like"/>
</dbReference>
<dbReference type="GO" id="GO:0016787">
    <property type="term" value="F:hydrolase activity"/>
    <property type="evidence" value="ECO:0007669"/>
    <property type="project" value="InterPro"/>
</dbReference>
<evidence type="ECO:0000313" key="2">
    <source>
        <dbReference type="EMBL" id="CAI3989936.1"/>
    </source>
</evidence>
<dbReference type="OrthoDB" id="630188at2759"/>
<dbReference type="AlphaFoldDB" id="A0A9P1CGQ2"/>
<dbReference type="EMBL" id="CAMXCT030001421">
    <property type="protein sequence ID" value="CAL4777248.1"/>
    <property type="molecule type" value="Genomic_DNA"/>
</dbReference>
<evidence type="ECO:0000313" key="3">
    <source>
        <dbReference type="EMBL" id="CAL4777248.1"/>
    </source>
</evidence>
<dbReference type="EMBL" id="CAMXCT020001421">
    <property type="protein sequence ID" value="CAL1143311.1"/>
    <property type="molecule type" value="Genomic_DNA"/>
</dbReference>
<dbReference type="Pfam" id="PF00149">
    <property type="entry name" value="Metallophos"/>
    <property type="match status" value="1"/>
</dbReference>
<feature type="domain" description="Calcineurin-like phosphoesterase" evidence="1">
    <location>
        <begin position="1015"/>
        <end position="1205"/>
    </location>
</feature>
<dbReference type="EMBL" id="CAMXCT010001421">
    <property type="protein sequence ID" value="CAI3989936.1"/>
    <property type="molecule type" value="Genomic_DNA"/>
</dbReference>